<keyword evidence="4" id="KW-1185">Reference proteome</keyword>
<feature type="transmembrane region" description="Helical" evidence="2">
    <location>
        <begin position="49"/>
        <end position="67"/>
    </location>
</feature>
<evidence type="ECO:0000313" key="3">
    <source>
        <dbReference type="EMBL" id="KAK0743513.1"/>
    </source>
</evidence>
<feature type="transmembrane region" description="Helical" evidence="2">
    <location>
        <begin position="379"/>
        <end position="402"/>
    </location>
</feature>
<reference evidence="3" key="1">
    <citation type="submission" date="2023-06" db="EMBL/GenBank/DDBJ databases">
        <title>Genome-scale phylogeny and comparative genomics of the fungal order Sordariales.</title>
        <authorList>
            <consortium name="Lawrence Berkeley National Laboratory"/>
            <person name="Hensen N."/>
            <person name="Bonometti L."/>
            <person name="Westerberg I."/>
            <person name="Brannstrom I.O."/>
            <person name="Guillou S."/>
            <person name="Cros-Aarteil S."/>
            <person name="Calhoun S."/>
            <person name="Haridas S."/>
            <person name="Kuo A."/>
            <person name="Mondo S."/>
            <person name="Pangilinan J."/>
            <person name="Riley R."/>
            <person name="LaButti K."/>
            <person name="Andreopoulos B."/>
            <person name="Lipzen A."/>
            <person name="Chen C."/>
            <person name="Yanf M."/>
            <person name="Daum C."/>
            <person name="Ng V."/>
            <person name="Clum A."/>
            <person name="Steindorff A."/>
            <person name="Ohm R."/>
            <person name="Martin F."/>
            <person name="Silar P."/>
            <person name="Natvig D."/>
            <person name="Lalanne C."/>
            <person name="Gautier V."/>
            <person name="Ament-velasquez S.L."/>
            <person name="Kruys A."/>
            <person name="Hutchinson M.I."/>
            <person name="Powell A.J."/>
            <person name="Barry K."/>
            <person name="Miller A.N."/>
            <person name="Grigoriev I.V."/>
            <person name="Debuchy R."/>
            <person name="Gladieux P."/>
            <person name="Thoren M.H."/>
            <person name="Johannesson H."/>
        </authorList>
    </citation>
    <scope>NUCLEOTIDE SEQUENCE</scope>
    <source>
        <strain evidence="3">SMH3187-1</strain>
    </source>
</reference>
<evidence type="ECO:0000256" key="2">
    <source>
        <dbReference type="SAM" id="Phobius"/>
    </source>
</evidence>
<feature type="transmembrane region" description="Helical" evidence="2">
    <location>
        <begin position="414"/>
        <end position="440"/>
    </location>
</feature>
<feature type="transmembrane region" description="Helical" evidence="2">
    <location>
        <begin position="79"/>
        <end position="103"/>
    </location>
</feature>
<gene>
    <name evidence="3" type="ORF">B0T18DRAFT_185724</name>
</gene>
<comment type="caution">
    <text evidence="3">The sequence shown here is derived from an EMBL/GenBank/DDBJ whole genome shotgun (WGS) entry which is preliminary data.</text>
</comment>
<sequence length="454" mass="49761">MTLSSVTNRLWISRWAAIWCVAMAFPGLWPSERVRHIKRFSGWARAPLYLAILMFNFSDFGTYFSLIDERSNEDGNLQNLLLFATLTNGLFPVVDVGVSSLLRSMHLKLCQPWQWHYLAIHGLIAVPSFYTAASLLVLILSARSPYLWPGDGKINGFLTPIGTVGPALVLFMAVFQLSALALLIFHPGLGLPERYEPLAVHRGTKRLVLDPIQPGILPTRGFLASRFQEQESRMTKRAHQHDAIAMAQLHVPAAACQSTENEEIHTAGRTSQPGKANPASPAPEMDFYDSLKSWATLSSVERAQASNLRILVVVATLLDTVAGWVYFGITIRLPAGPESCPSARCIYGVVLPIVGVLLTWLVTYVTFQRKGRVARIHVIALFALSLVFFGLGIYLGTILVRASGSGALAERARILRIALTVTGGLTAAAIGLFVFIPILFHIAQSWGVHISGIK</sequence>
<proteinExistence type="predicted"/>
<feature type="region of interest" description="Disordered" evidence="1">
    <location>
        <begin position="260"/>
        <end position="282"/>
    </location>
</feature>
<name>A0AA40EQC1_9PEZI</name>
<feature type="transmembrane region" description="Helical" evidence="2">
    <location>
        <begin position="115"/>
        <end position="141"/>
    </location>
</feature>
<dbReference type="AlphaFoldDB" id="A0AA40EQC1"/>
<protein>
    <submittedName>
        <fullName evidence="3">Uncharacterized protein</fullName>
    </submittedName>
</protein>
<keyword evidence="2" id="KW-1133">Transmembrane helix</keyword>
<feature type="transmembrane region" description="Helical" evidence="2">
    <location>
        <begin position="308"/>
        <end position="326"/>
    </location>
</feature>
<feature type="transmembrane region" description="Helical" evidence="2">
    <location>
        <begin position="161"/>
        <end position="185"/>
    </location>
</feature>
<accession>A0AA40EQC1</accession>
<dbReference type="Proteomes" id="UP001172155">
    <property type="component" value="Unassembled WGS sequence"/>
</dbReference>
<keyword evidence="2" id="KW-0812">Transmembrane</keyword>
<organism evidence="3 4">
    <name type="scientific">Schizothecium vesticola</name>
    <dbReference type="NCBI Taxonomy" id="314040"/>
    <lineage>
        <taxon>Eukaryota</taxon>
        <taxon>Fungi</taxon>
        <taxon>Dikarya</taxon>
        <taxon>Ascomycota</taxon>
        <taxon>Pezizomycotina</taxon>
        <taxon>Sordariomycetes</taxon>
        <taxon>Sordariomycetidae</taxon>
        <taxon>Sordariales</taxon>
        <taxon>Schizotheciaceae</taxon>
        <taxon>Schizothecium</taxon>
    </lineage>
</organism>
<feature type="transmembrane region" description="Helical" evidence="2">
    <location>
        <begin position="12"/>
        <end position="29"/>
    </location>
</feature>
<feature type="transmembrane region" description="Helical" evidence="2">
    <location>
        <begin position="346"/>
        <end position="367"/>
    </location>
</feature>
<keyword evidence="2" id="KW-0472">Membrane</keyword>
<evidence type="ECO:0000313" key="4">
    <source>
        <dbReference type="Proteomes" id="UP001172155"/>
    </source>
</evidence>
<dbReference type="EMBL" id="JAUKUD010000005">
    <property type="protein sequence ID" value="KAK0743513.1"/>
    <property type="molecule type" value="Genomic_DNA"/>
</dbReference>
<evidence type="ECO:0000256" key="1">
    <source>
        <dbReference type="SAM" id="MobiDB-lite"/>
    </source>
</evidence>